<sequence length="96" mass="10929">MDTAPQSHSTTGNNAAYGQEGGRTIKKKKTRRENLYRELQEYEKAGIALWLNGMPSTPREIAKACTIGEEDRYMRDYIRDEEDGIKGIGFDMIKNV</sequence>
<dbReference type="EMBL" id="QGGY01000004">
    <property type="protein sequence ID" value="PWJ76792.1"/>
    <property type="molecule type" value="Genomic_DNA"/>
</dbReference>
<dbReference type="AlphaFoldDB" id="A0AB73T6I5"/>
<dbReference type="Proteomes" id="UP000245412">
    <property type="component" value="Unassembled WGS sequence"/>
</dbReference>
<evidence type="ECO:0000313" key="2">
    <source>
        <dbReference type="EMBL" id="PWJ76792.1"/>
    </source>
</evidence>
<evidence type="ECO:0000313" key="3">
    <source>
        <dbReference type="Proteomes" id="UP000245412"/>
    </source>
</evidence>
<dbReference type="RefSeq" id="WP_257497763.1">
    <property type="nucleotide sequence ID" value="NZ_JANKBI010000019.1"/>
</dbReference>
<proteinExistence type="predicted"/>
<reference evidence="2 3" key="1">
    <citation type="submission" date="2018-05" db="EMBL/GenBank/DDBJ databases">
        <authorList>
            <person name="Goeker M."/>
            <person name="Huntemann M."/>
            <person name="Clum A."/>
            <person name="Pillay M."/>
            <person name="Palaniappan K."/>
            <person name="Varghese N."/>
            <person name="Mikhailova N."/>
            <person name="Stamatis D."/>
            <person name="Reddy T."/>
            <person name="Daum C."/>
            <person name="Shapiro N."/>
            <person name="Ivanova N."/>
            <person name="Kyrpides N."/>
            <person name="Woyke T."/>
        </authorList>
    </citation>
    <scope>NUCLEOTIDE SEQUENCE [LARGE SCALE GENOMIC DNA]</scope>
    <source>
        <strain evidence="2 3">DSM 26524</strain>
    </source>
</reference>
<keyword evidence="3" id="KW-1185">Reference proteome</keyword>
<feature type="compositionally biased region" description="Polar residues" evidence="1">
    <location>
        <begin position="1"/>
        <end position="16"/>
    </location>
</feature>
<comment type="caution">
    <text evidence="2">The sequence shown here is derived from an EMBL/GenBank/DDBJ whole genome shotgun (WGS) entry which is preliminary data.</text>
</comment>
<organism evidence="2 3">
    <name type="scientific">Murimonas intestini</name>
    <dbReference type="NCBI Taxonomy" id="1337051"/>
    <lineage>
        <taxon>Bacteria</taxon>
        <taxon>Bacillati</taxon>
        <taxon>Bacillota</taxon>
        <taxon>Clostridia</taxon>
        <taxon>Lachnospirales</taxon>
        <taxon>Lachnospiraceae</taxon>
        <taxon>Murimonas</taxon>
    </lineage>
</organism>
<evidence type="ECO:0000256" key="1">
    <source>
        <dbReference type="SAM" id="MobiDB-lite"/>
    </source>
</evidence>
<gene>
    <name evidence="2" type="ORF">C7383_104238</name>
</gene>
<name>A0AB73T6I5_9FIRM</name>
<evidence type="ECO:0008006" key="4">
    <source>
        <dbReference type="Google" id="ProtNLM"/>
    </source>
</evidence>
<accession>A0AB73T6I5</accession>
<protein>
    <recommendedName>
        <fullName evidence="4">Helix-turn-helix domain-containing protein</fullName>
    </recommendedName>
</protein>
<feature type="region of interest" description="Disordered" evidence="1">
    <location>
        <begin position="1"/>
        <end position="29"/>
    </location>
</feature>